<dbReference type="RefSeq" id="WP_311362174.1">
    <property type="nucleotide sequence ID" value="NZ_JAVRIE010000005.1"/>
</dbReference>
<dbReference type="GO" id="GO:0061599">
    <property type="term" value="F:molybdopterin molybdotransferase activity"/>
    <property type="evidence" value="ECO:0007669"/>
    <property type="project" value="UniProtKB-UniRule"/>
</dbReference>
<dbReference type="InterPro" id="IPR001453">
    <property type="entry name" value="MoaB/Mog_dom"/>
</dbReference>
<comment type="cofactor">
    <cofactor evidence="1 11">
        <name>Mg(2+)</name>
        <dbReference type="ChEBI" id="CHEBI:18420"/>
    </cofactor>
</comment>
<protein>
    <recommendedName>
        <fullName evidence="11">Molybdopterin molybdenumtransferase</fullName>
        <ecNumber evidence="11">2.10.1.1</ecNumber>
    </recommendedName>
</protein>
<dbReference type="Gene3D" id="3.40.980.10">
    <property type="entry name" value="MoaB/Mog-like domain"/>
    <property type="match status" value="1"/>
</dbReference>
<dbReference type="FunFam" id="3.40.980.10:FF:000004">
    <property type="entry name" value="Molybdopterin molybdenumtransferase"/>
    <property type="match status" value="1"/>
</dbReference>
<dbReference type="CDD" id="cd00887">
    <property type="entry name" value="MoeA"/>
    <property type="match status" value="1"/>
</dbReference>
<organism evidence="13 14">
    <name type="scientific">Brumicola blandensis</name>
    <dbReference type="NCBI Taxonomy" id="3075611"/>
    <lineage>
        <taxon>Bacteria</taxon>
        <taxon>Pseudomonadati</taxon>
        <taxon>Pseudomonadota</taxon>
        <taxon>Gammaproteobacteria</taxon>
        <taxon>Alteromonadales</taxon>
        <taxon>Alteromonadaceae</taxon>
        <taxon>Brumicola</taxon>
    </lineage>
</organism>
<comment type="catalytic activity">
    <reaction evidence="10">
        <text>adenylyl-molybdopterin + molybdate = Mo-molybdopterin + AMP + H(+)</text>
        <dbReference type="Rhea" id="RHEA:35047"/>
        <dbReference type="ChEBI" id="CHEBI:15378"/>
        <dbReference type="ChEBI" id="CHEBI:36264"/>
        <dbReference type="ChEBI" id="CHEBI:62727"/>
        <dbReference type="ChEBI" id="CHEBI:71302"/>
        <dbReference type="ChEBI" id="CHEBI:456215"/>
        <dbReference type="EC" id="2.10.1.1"/>
    </reaction>
</comment>
<keyword evidence="5 11" id="KW-0500">Molybdenum</keyword>
<evidence type="ECO:0000313" key="14">
    <source>
        <dbReference type="Proteomes" id="UP001249020"/>
    </source>
</evidence>
<keyword evidence="14" id="KW-1185">Reference proteome</keyword>
<dbReference type="InterPro" id="IPR008284">
    <property type="entry name" value="MoCF_biosynth_CS"/>
</dbReference>
<dbReference type="PANTHER" id="PTHR10192">
    <property type="entry name" value="MOLYBDOPTERIN BIOSYNTHESIS PROTEIN"/>
    <property type="match status" value="1"/>
</dbReference>
<evidence type="ECO:0000256" key="10">
    <source>
        <dbReference type="ARBA" id="ARBA00047317"/>
    </source>
</evidence>
<evidence type="ECO:0000256" key="4">
    <source>
        <dbReference type="ARBA" id="ARBA00010763"/>
    </source>
</evidence>
<keyword evidence="7 11" id="KW-0479">Metal-binding</keyword>
<evidence type="ECO:0000256" key="5">
    <source>
        <dbReference type="ARBA" id="ARBA00022505"/>
    </source>
</evidence>
<evidence type="ECO:0000256" key="7">
    <source>
        <dbReference type="ARBA" id="ARBA00022723"/>
    </source>
</evidence>
<dbReference type="Gene3D" id="3.90.105.10">
    <property type="entry name" value="Molybdopterin biosynthesis moea protein, domain 2"/>
    <property type="match status" value="1"/>
</dbReference>
<dbReference type="GO" id="GO:0005829">
    <property type="term" value="C:cytosol"/>
    <property type="evidence" value="ECO:0007669"/>
    <property type="project" value="TreeGrafter"/>
</dbReference>
<dbReference type="Gene3D" id="2.40.340.10">
    <property type="entry name" value="MoeA, C-terminal, domain IV"/>
    <property type="match status" value="1"/>
</dbReference>
<dbReference type="InterPro" id="IPR005111">
    <property type="entry name" value="MoeA_C_domain_IV"/>
</dbReference>
<dbReference type="SUPFAM" id="SSF53218">
    <property type="entry name" value="Molybdenum cofactor biosynthesis proteins"/>
    <property type="match status" value="1"/>
</dbReference>
<accession>A0AAW8R3B6</accession>
<gene>
    <name evidence="13" type="ORF">RM544_12690</name>
</gene>
<dbReference type="GO" id="GO:0046872">
    <property type="term" value="F:metal ion binding"/>
    <property type="evidence" value="ECO:0007669"/>
    <property type="project" value="UniProtKB-UniRule"/>
</dbReference>
<dbReference type="AlphaFoldDB" id="A0AAW8R3B6"/>
<dbReference type="SMART" id="SM00852">
    <property type="entry name" value="MoCF_biosynth"/>
    <property type="match status" value="1"/>
</dbReference>
<dbReference type="GO" id="GO:0006777">
    <property type="term" value="P:Mo-molybdopterin cofactor biosynthetic process"/>
    <property type="evidence" value="ECO:0007669"/>
    <property type="project" value="UniProtKB-UniRule"/>
</dbReference>
<dbReference type="PROSITE" id="PS01079">
    <property type="entry name" value="MOCF_BIOSYNTHESIS_2"/>
    <property type="match status" value="1"/>
</dbReference>
<comment type="caution">
    <text evidence="13">The sequence shown here is derived from an EMBL/GenBank/DDBJ whole genome shotgun (WGS) entry which is preliminary data.</text>
</comment>
<proteinExistence type="inferred from homology"/>
<feature type="domain" description="MoaB/Mog" evidence="12">
    <location>
        <begin position="184"/>
        <end position="321"/>
    </location>
</feature>
<evidence type="ECO:0000256" key="9">
    <source>
        <dbReference type="ARBA" id="ARBA00023150"/>
    </source>
</evidence>
<evidence type="ECO:0000313" key="13">
    <source>
        <dbReference type="EMBL" id="MDT0583400.1"/>
    </source>
</evidence>
<dbReference type="NCBIfam" id="TIGR00177">
    <property type="entry name" value="molyb_syn"/>
    <property type="match status" value="1"/>
</dbReference>
<keyword evidence="9 11" id="KW-0501">Molybdenum cofactor biosynthesis</keyword>
<evidence type="ECO:0000256" key="6">
    <source>
        <dbReference type="ARBA" id="ARBA00022679"/>
    </source>
</evidence>
<keyword evidence="8 11" id="KW-0460">Magnesium</keyword>
<dbReference type="InterPro" id="IPR038987">
    <property type="entry name" value="MoeA-like"/>
</dbReference>
<dbReference type="SUPFAM" id="SSF63867">
    <property type="entry name" value="MoeA C-terminal domain-like"/>
    <property type="match status" value="1"/>
</dbReference>
<evidence type="ECO:0000256" key="2">
    <source>
        <dbReference type="ARBA" id="ARBA00002901"/>
    </source>
</evidence>
<sequence length="414" mass="44445">MAWNCDTDGLLPVSKAKEIILGAINVVKEIEEVSLDDALNRVLAVDVSSPINVPAYDNSAMDGYALRHEDLTNTSQFQLVGKSFAGNAFSHRIEPGECVRIMTGAELPKGADTVIMQENAEVEGDSVSFTVAVDKGEAVRPKGDDIREGASVLQSGKKLSPIDIGLLASLGCDKVEVYRKIKVAVFSTGDELLSVGEAARSDRIFDTNRPMLKAMLTSLGAEVIDLGIIPDDRALIQQTFERADQEADCVITSGGVSVGEADYTKEVLDEYGDIDFWKLAIKPGKPLAFGRLKKSVFFGLPGNPVSSAVTFDQIATPALKCMAGQLPSSGIQLQAEANSVFRKRPGRADYQRATFFTNDEGLLCVQSAGSQSSGVLSCFSNSNCYALIEQERGRVEIGENLTILPFSSLIQSSD</sequence>
<dbReference type="InterPro" id="IPR036425">
    <property type="entry name" value="MoaB/Mog-like_dom_sf"/>
</dbReference>
<dbReference type="InterPro" id="IPR036135">
    <property type="entry name" value="MoeA_linker/N_sf"/>
</dbReference>
<evidence type="ECO:0000256" key="11">
    <source>
        <dbReference type="RuleBase" id="RU365090"/>
    </source>
</evidence>
<evidence type="ECO:0000256" key="3">
    <source>
        <dbReference type="ARBA" id="ARBA00005046"/>
    </source>
</evidence>
<dbReference type="FunFam" id="2.170.190.11:FF:000008">
    <property type="entry name" value="Molybdopterin molybdenumtransferase"/>
    <property type="match status" value="1"/>
</dbReference>
<dbReference type="Proteomes" id="UP001249020">
    <property type="component" value="Unassembled WGS sequence"/>
</dbReference>
<evidence type="ECO:0000259" key="12">
    <source>
        <dbReference type="SMART" id="SM00852"/>
    </source>
</evidence>
<dbReference type="Pfam" id="PF03454">
    <property type="entry name" value="MoeA_C"/>
    <property type="match status" value="1"/>
</dbReference>
<dbReference type="Gene3D" id="2.170.190.11">
    <property type="entry name" value="Molybdopterin biosynthesis moea protein, domain 3"/>
    <property type="match status" value="1"/>
</dbReference>
<dbReference type="InterPro" id="IPR005110">
    <property type="entry name" value="MoeA_linker/N"/>
</dbReference>
<dbReference type="Pfam" id="PF00994">
    <property type="entry name" value="MoCF_biosynth"/>
    <property type="match status" value="1"/>
</dbReference>
<keyword evidence="6 11" id="KW-0808">Transferase</keyword>
<dbReference type="EC" id="2.10.1.1" evidence="11"/>
<dbReference type="SUPFAM" id="SSF63882">
    <property type="entry name" value="MoeA N-terminal region -like"/>
    <property type="match status" value="1"/>
</dbReference>
<dbReference type="EMBL" id="JAVRIE010000005">
    <property type="protein sequence ID" value="MDT0583400.1"/>
    <property type="molecule type" value="Genomic_DNA"/>
</dbReference>
<evidence type="ECO:0000256" key="1">
    <source>
        <dbReference type="ARBA" id="ARBA00001946"/>
    </source>
</evidence>
<comment type="pathway">
    <text evidence="3 11">Cofactor biosynthesis; molybdopterin biosynthesis.</text>
</comment>
<name>A0AAW8R3B6_9ALTE</name>
<dbReference type="NCBIfam" id="NF045515">
    <property type="entry name" value="Glp_gephyrin"/>
    <property type="match status" value="1"/>
</dbReference>
<dbReference type="PANTHER" id="PTHR10192:SF5">
    <property type="entry name" value="GEPHYRIN"/>
    <property type="match status" value="1"/>
</dbReference>
<dbReference type="Pfam" id="PF03453">
    <property type="entry name" value="MoeA_N"/>
    <property type="match status" value="1"/>
</dbReference>
<evidence type="ECO:0000256" key="8">
    <source>
        <dbReference type="ARBA" id="ARBA00022842"/>
    </source>
</evidence>
<reference evidence="13 14" key="1">
    <citation type="submission" date="2023-09" db="EMBL/GenBank/DDBJ databases">
        <authorList>
            <person name="Rey-Velasco X."/>
        </authorList>
    </citation>
    <scope>NUCLEOTIDE SEQUENCE [LARGE SCALE GENOMIC DNA]</scope>
    <source>
        <strain evidence="13 14">W409</strain>
    </source>
</reference>
<dbReference type="InterPro" id="IPR036688">
    <property type="entry name" value="MoeA_C_domain_IV_sf"/>
</dbReference>
<comment type="function">
    <text evidence="2 11">Catalyzes the insertion of molybdate into adenylated molybdopterin with the concomitant release of AMP.</text>
</comment>
<comment type="similarity">
    <text evidence="4 11">Belongs to the MoeA family.</text>
</comment>